<protein>
    <recommendedName>
        <fullName evidence="2">DUF6590 domain-containing protein</fullName>
    </recommendedName>
</protein>
<proteinExistence type="predicted"/>
<feature type="compositionally biased region" description="Polar residues" evidence="1">
    <location>
        <begin position="47"/>
        <end position="68"/>
    </location>
</feature>
<evidence type="ECO:0000313" key="3">
    <source>
        <dbReference type="EMBL" id="KAE9986449.1"/>
    </source>
</evidence>
<name>A0A8H3VGE1_VENIN</name>
<dbReference type="Pfam" id="PF20233">
    <property type="entry name" value="DUF6590"/>
    <property type="match status" value="1"/>
</dbReference>
<evidence type="ECO:0000256" key="1">
    <source>
        <dbReference type="SAM" id="MobiDB-lite"/>
    </source>
</evidence>
<comment type="caution">
    <text evidence="3">The sequence shown here is derived from an EMBL/GenBank/DDBJ whole genome shotgun (WGS) entry which is preliminary data.</text>
</comment>
<accession>A0A8H3VGE1</accession>
<feature type="region of interest" description="Disordered" evidence="1">
    <location>
        <begin position="136"/>
        <end position="171"/>
    </location>
</feature>
<feature type="domain" description="DUF6590" evidence="2">
    <location>
        <begin position="234"/>
        <end position="322"/>
    </location>
</feature>
<reference evidence="3 4" key="1">
    <citation type="submission" date="2018-12" db="EMBL/GenBank/DDBJ databases">
        <title>Venturia inaequalis Genome Resource.</title>
        <authorList>
            <person name="Lichtner F.J."/>
        </authorList>
    </citation>
    <scope>NUCLEOTIDE SEQUENCE [LARGE SCALE GENOMIC DNA]</scope>
    <source>
        <strain evidence="3 4">120213</strain>
    </source>
</reference>
<evidence type="ECO:0000259" key="2">
    <source>
        <dbReference type="Pfam" id="PF20233"/>
    </source>
</evidence>
<gene>
    <name evidence="3" type="ORF">EG328_005675</name>
</gene>
<dbReference type="InterPro" id="IPR046497">
    <property type="entry name" value="DUF6590"/>
</dbReference>
<dbReference type="AlphaFoldDB" id="A0A8H3VGE1"/>
<dbReference type="EMBL" id="WNWS01000030">
    <property type="protein sequence ID" value="KAE9986449.1"/>
    <property type="molecule type" value="Genomic_DNA"/>
</dbReference>
<evidence type="ECO:0000313" key="4">
    <source>
        <dbReference type="Proteomes" id="UP000447873"/>
    </source>
</evidence>
<sequence length="334" mass="36677">MASAWSTWTPNPNGGPYYRYRLDERGVAEYQNWTGEPSVETPRSSEDTQFSGSNQSPEQAQPAQQLYQTSTADSNYTTAAQTYNQTYGQTYAGPTYNQGYVAPTYNQLYVTTGHTPAASAYDSNYTAPLSPYGQVGTSSGQASYQAPSSYNPQQGTVNASPQTSLSRQPSGSAAQVALAASTLDREFQVLNTGRDRKRFFFVGRVFATLWVQVAGAQAPETDGVSVIRYNERAPISSYKDNGVKNRHDARHHSVAYSTDEPPALLPGEFISKNAIQIRLSQGATPGVHLKPTSRVNFSRTSTVDHNVKVKKIGVLTETGLAWADSYWRNYMREN</sequence>
<feature type="region of interest" description="Disordered" evidence="1">
    <location>
        <begin position="31"/>
        <end position="68"/>
    </location>
</feature>
<dbReference type="Proteomes" id="UP000447873">
    <property type="component" value="Unassembled WGS sequence"/>
</dbReference>
<organism evidence="3 4">
    <name type="scientific">Venturia inaequalis</name>
    <name type="common">Apple scab fungus</name>
    <dbReference type="NCBI Taxonomy" id="5025"/>
    <lineage>
        <taxon>Eukaryota</taxon>
        <taxon>Fungi</taxon>
        <taxon>Dikarya</taxon>
        <taxon>Ascomycota</taxon>
        <taxon>Pezizomycotina</taxon>
        <taxon>Dothideomycetes</taxon>
        <taxon>Pleosporomycetidae</taxon>
        <taxon>Venturiales</taxon>
        <taxon>Venturiaceae</taxon>
        <taxon>Venturia</taxon>
    </lineage>
</organism>